<keyword evidence="15" id="KW-0732">Signal</keyword>
<dbReference type="NCBIfam" id="TIGR01131">
    <property type="entry name" value="ATP_synt_6_or_A"/>
    <property type="match status" value="1"/>
</dbReference>
<organism evidence="16 17">
    <name type="scientific">Dendrobium chrysotoxum</name>
    <name type="common">Orchid</name>
    <dbReference type="NCBI Taxonomy" id="161865"/>
    <lineage>
        <taxon>Eukaryota</taxon>
        <taxon>Viridiplantae</taxon>
        <taxon>Streptophyta</taxon>
        <taxon>Embryophyta</taxon>
        <taxon>Tracheophyta</taxon>
        <taxon>Spermatophyta</taxon>
        <taxon>Magnoliopsida</taxon>
        <taxon>Liliopsida</taxon>
        <taxon>Asparagales</taxon>
        <taxon>Orchidaceae</taxon>
        <taxon>Epidendroideae</taxon>
        <taxon>Malaxideae</taxon>
        <taxon>Dendrobiinae</taxon>
        <taxon>Dendrobium</taxon>
    </lineage>
</organism>
<evidence type="ECO:0000256" key="4">
    <source>
        <dbReference type="ARBA" id="ARBA00011648"/>
    </source>
</evidence>
<dbReference type="SUPFAM" id="SSF81336">
    <property type="entry name" value="F1F0 ATP synthase subunit A"/>
    <property type="match status" value="1"/>
</dbReference>
<protein>
    <recommendedName>
        <fullName evidence="13">F-ATPase protein 6</fullName>
    </recommendedName>
</protein>
<keyword evidence="6" id="KW-0138">CF(0)</keyword>
<feature type="chain" id="PRO_5043798507" description="F-ATPase protein 6" evidence="15">
    <location>
        <begin position="22"/>
        <end position="342"/>
    </location>
</feature>
<reference evidence="16 17" key="1">
    <citation type="journal article" date="2021" name="Hortic Res">
        <title>Chromosome-scale assembly of the Dendrobium chrysotoxum genome enhances the understanding of orchid evolution.</title>
        <authorList>
            <person name="Zhang Y."/>
            <person name="Zhang G.Q."/>
            <person name="Zhang D."/>
            <person name="Liu X.D."/>
            <person name="Xu X.Y."/>
            <person name="Sun W.H."/>
            <person name="Yu X."/>
            <person name="Zhu X."/>
            <person name="Wang Z.W."/>
            <person name="Zhao X."/>
            <person name="Zhong W.Y."/>
            <person name="Chen H."/>
            <person name="Yin W.L."/>
            <person name="Huang T."/>
            <person name="Niu S.C."/>
            <person name="Liu Z.J."/>
        </authorList>
    </citation>
    <scope>NUCLEOTIDE SEQUENCE [LARGE SCALE GENOMIC DNA]</scope>
    <source>
        <strain evidence="16">Lindl</strain>
    </source>
</reference>
<dbReference type="Proteomes" id="UP000775213">
    <property type="component" value="Unassembled WGS sequence"/>
</dbReference>
<sequence length="342" mass="37552">MISVISTGLFVYIIYDILANGKPVDNNPWQVPSYFQSTPVFWTESSGTGANSLEWSLASPIPLHAYNSLPVTSLVSVQLPILGYANFSFTNLGLYTIITVYILLAFHFIASNNKKLIPNRWSISLESSFASLHSLVKSQIGAAYEIYLPFIYSLFFFILFANLNGNVPYGFTITTSLIVALGLSVMIFLGVTILGLSMHKLHFFTFFVPSGAPGALIPLLVPIEIISYLARAVSLGVRLFANMLSGHSLLKILSGFIGPMFTNSVIVAVFALIPFAIFIGIVALEVAVSFIQAYLYGRLSATCKYFLYVKLRVSTRCLSSYSNCYGSFSSYALHAFCRPSLC</sequence>
<comment type="function">
    <text evidence="1">Mitochondrial membrane ATP synthase (F(1)F(0) ATP synthase or Complex V) produces ATP from ADP in the presence of a proton gradient across the membrane which is generated by electron transport complexes of the respiratory chain. F-type ATPases consist of two structural domains, F(1) - containing the extramembraneous catalytic core and F(0) - containing the membrane proton channel, linked together by a central stalk and a peripheral stalk. During catalysis, ATP synthesis in the catalytic domain of F(1) is coupled via a rotary mechanism of the central stalk subunits to proton translocation. Key component of the proton channel; it may play a direct role in the translocation of protons across the membrane.</text>
</comment>
<dbReference type="PROSITE" id="PS00449">
    <property type="entry name" value="ATPASE_A"/>
    <property type="match status" value="1"/>
</dbReference>
<dbReference type="PANTHER" id="PTHR11410:SF0">
    <property type="entry name" value="ATP SYNTHASE SUBUNIT A"/>
    <property type="match status" value="1"/>
</dbReference>
<keyword evidence="12" id="KW-0066">ATP synthesis</keyword>
<evidence type="ECO:0000256" key="9">
    <source>
        <dbReference type="ARBA" id="ARBA00022989"/>
    </source>
</evidence>
<keyword evidence="9 14" id="KW-1133">Transmembrane helix</keyword>
<feature type="transmembrane region" description="Helical" evidence="14">
    <location>
        <begin position="146"/>
        <end position="163"/>
    </location>
</feature>
<evidence type="ECO:0000256" key="12">
    <source>
        <dbReference type="ARBA" id="ARBA00023310"/>
    </source>
</evidence>
<dbReference type="InterPro" id="IPR045083">
    <property type="entry name" value="ATP_synth_F0_asu_bact/mt"/>
</dbReference>
<evidence type="ECO:0000256" key="7">
    <source>
        <dbReference type="ARBA" id="ARBA00022692"/>
    </source>
</evidence>
<keyword evidence="5" id="KW-0813">Transport</keyword>
<feature type="transmembrane region" description="Helical" evidence="14">
    <location>
        <begin position="169"/>
        <end position="194"/>
    </location>
</feature>
<evidence type="ECO:0000256" key="3">
    <source>
        <dbReference type="ARBA" id="ARBA00006810"/>
    </source>
</evidence>
<evidence type="ECO:0000256" key="6">
    <source>
        <dbReference type="ARBA" id="ARBA00022547"/>
    </source>
</evidence>
<dbReference type="PRINTS" id="PR00123">
    <property type="entry name" value="ATPASEA"/>
</dbReference>
<evidence type="ECO:0000313" key="17">
    <source>
        <dbReference type="Proteomes" id="UP000775213"/>
    </source>
</evidence>
<feature type="transmembrane region" description="Helical" evidence="14">
    <location>
        <begin position="92"/>
        <end position="110"/>
    </location>
</feature>
<dbReference type="CDD" id="cd00310">
    <property type="entry name" value="ATP-synt_Fo_a_6"/>
    <property type="match status" value="1"/>
</dbReference>
<dbReference type="Pfam" id="PF00119">
    <property type="entry name" value="ATP-synt_A"/>
    <property type="match status" value="1"/>
</dbReference>
<evidence type="ECO:0000256" key="5">
    <source>
        <dbReference type="ARBA" id="ARBA00022448"/>
    </source>
</evidence>
<evidence type="ECO:0000256" key="14">
    <source>
        <dbReference type="SAM" id="Phobius"/>
    </source>
</evidence>
<comment type="subcellular location">
    <subcellularLocation>
        <location evidence="2">Membrane</location>
        <topology evidence="2">Multi-pass membrane protein</topology>
    </subcellularLocation>
</comment>
<keyword evidence="8" id="KW-0375">Hydrogen ion transport</keyword>
<comment type="subunit">
    <text evidence="4">F-type ATPases have 2 components, CF(1) - the catalytic core - and CF(0) - the membrane proton channel. CF(1) has five subunits: alpha(3), beta(3), gamma(1), delta(1), epsilon(1). CF(0) has three main subunits: a, b and c.</text>
</comment>
<accession>A0AAV7FT33</accession>
<proteinExistence type="inferred from homology"/>
<keyword evidence="10" id="KW-0406">Ion transport</keyword>
<dbReference type="AlphaFoldDB" id="A0AAV7FT33"/>
<evidence type="ECO:0000256" key="8">
    <source>
        <dbReference type="ARBA" id="ARBA00022781"/>
    </source>
</evidence>
<evidence type="ECO:0000256" key="15">
    <source>
        <dbReference type="SAM" id="SignalP"/>
    </source>
</evidence>
<dbReference type="InterPro" id="IPR000568">
    <property type="entry name" value="ATP_synth_F0_asu"/>
</dbReference>
<dbReference type="GO" id="GO:0045259">
    <property type="term" value="C:proton-transporting ATP synthase complex"/>
    <property type="evidence" value="ECO:0007669"/>
    <property type="project" value="UniProtKB-KW"/>
</dbReference>
<dbReference type="PANTHER" id="PTHR11410">
    <property type="entry name" value="ATP SYNTHASE SUBUNIT A"/>
    <property type="match status" value="1"/>
</dbReference>
<evidence type="ECO:0000256" key="2">
    <source>
        <dbReference type="ARBA" id="ARBA00004141"/>
    </source>
</evidence>
<dbReference type="EMBL" id="JAGFBR010000186">
    <property type="protein sequence ID" value="KAH0446555.1"/>
    <property type="molecule type" value="Genomic_DNA"/>
</dbReference>
<evidence type="ECO:0000313" key="16">
    <source>
        <dbReference type="EMBL" id="KAH0446555.1"/>
    </source>
</evidence>
<dbReference type="InterPro" id="IPR023011">
    <property type="entry name" value="ATP_synth_F0_asu_AS"/>
</dbReference>
<dbReference type="HAMAP" id="MF_01393">
    <property type="entry name" value="ATP_synth_a_bact"/>
    <property type="match status" value="1"/>
</dbReference>
<evidence type="ECO:0000256" key="1">
    <source>
        <dbReference type="ARBA" id="ARBA00002070"/>
    </source>
</evidence>
<evidence type="ECO:0000256" key="13">
    <source>
        <dbReference type="ARBA" id="ARBA00032954"/>
    </source>
</evidence>
<feature type="transmembrane region" description="Helical" evidence="14">
    <location>
        <begin position="265"/>
        <end position="295"/>
    </location>
</feature>
<gene>
    <name evidence="16" type="ORF">IEQ34_024619</name>
</gene>
<keyword evidence="17" id="KW-1185">Reference proteome</keyword>
<evidence type="ECO:0000256" key="11">
    <source>
        <dbReference type="ARBA" id="ARBA00023136"/>
    </source>
</evidence>
<dbReference type="GO" id="GO:0046933">
    <property type="term" value="F:proton-transporting ATP synthase activity, rotational mechanism"/>
    <property type="evidence" value="ECO:0007669"/>
    <property type="project" value="TreeGrafter"/>
</dbReference>
<comment type="caution">
    <text evidence="16">The sequence shown here is derived from an EMBL/GenBank/DDBJ whole genome shotgun (WGS) entry which is preliminary data.</text>
</comment>
<name>A0AAV7FT33_DENCH</name>
<evidence type="ECO:0000256" key="10">
    <source>
        <dbReference type="ARBA" id="ARBA00023065"/>
    </source>
</evidence>
<keyword evidence="7 14" id="KW-0812">Transmembrane</keyword>
<dbReference type="Gene3D" id="1.20.120.220">
    <property type="entry name" value="ATP synthase, F0 complex, subunit A"/>
    <property type="match status" value="1"/>
</dbReference>
<keyword evidence="11 14" id="KW-0472">Membrane</keyword>
<dbReference type="InterPro" id="IPR035908">
    <property type="entry name" value="F0_ATP_A_sf"/>
</dbReference>
<feature type="signal peptide" evidence="15">
    <location>
        <begin position="1"/>
        <end position="21"/>
    </location>
</feature>
<comment type="similarity">
    <text evidence="3">Belongs to the ATPase A chain family.</text>
</comment>